<keyword evidence="2" id="KW-0472">Membrane</keyword>
<feature type="transmembrane region" description="Helical" evidence="2">
    <location>
        <begin position="236"/>
        <end position="252"/>
    </location>
</feature>
<accession>A0ABZ1GJ80</accession>
<keyword evidence="4" id="KW-1185">Reference proteome</keyword>
<feature type="transmembrane region" description="Helical" evidence="2">
    <location>
        <begin position="84"/>
        <end position="103"/>
    </location>
</feature>
<dbReference type="GeneID" id="91543058"/>
<evidence type="ECO:0000256" key="2">
    <source>
        <dbReference type="SAM" id="Phobius"/>
    </source>
</evidence>
<reference evidence="3 4" key="1">
    <citation type="submission" date="2022-10" db="EMBL/GenBank/DDBJ databases">
        <title>The complete genomes of actinobacterial strains from the NBC collection.</title>
        <authorList>
            <person name="Joergensen T.S."/>
            <person name="Alvarez Arevalo M."/>
            <person name="Sterndorff E.B."/>
            <person name="Faurdal D."/>
            <person name="Vuksanovic O."/>
            <person name="Mourched A.-S."/>
            <person name="Charusanti P."/>
            <person name="Shaw S."/>
            <person name="Blin K."/>
            <person name="Weber T."/>
        </authorList>
    </citation>
    <scope>NUCLEOTIDE SEQUENCE [LARGE SCALE GENOMIC DNA]</scope>
    <source>
        <strain evidence="3 4">NBC 01753</strain>
    </source>
</reference>
<gene>
    <name evidence="3" type="ORF">OIE73_10770</name>
</gene>
<feature type="transmembrane region" description="Helical" evidence="2">
    <location>
        <begin position="50"/>
        <end position="72"/>
    </location>
</feature>
<evidence type="ECO:0000256" key="1">
    <source>
        <dbReference type="SAM" id="MobiDB-lite"/>
    </source>
</evidence>
<evidence type="ECO:0000313" key="3">
    <source>
        <dbReference type="EMBL" id="WSD06208.1"/>
    </source>
</evidence>
<keyword evidence="2" id="KW-0812">Transmembrane</keyword>
<feature type="transmembrane region" description="Helical" evidence="2">
    <location>
        <begin position="173"/>
        <end position="192"/>
    </location>
</feature>
<dbReference type="InterPro" id="IPR045637">
    <property type="entry name" value="DUF6410"/>
</dbReference>
<feature type="transmembrane region" description="Helical" evidence="2">
    <location>
        <begin position="115"/>
        <end position="142"/>
    </location>
</feature>
<organism evidence="3 4">
    <name type="scientific">Streptomyces hirsutus</name>
    <dbReference type="NCBI Taxonomy" id="35620"/>
    <lineage>
        <taxon>Bacteria</taxon>
        <taxon>Bacillati</taxon>
        <taxon>Actinomycetota</taxon>
        <taxon>Actinomycetes</taxon>
        <taxon>Kitasatosporales</taxon>
        <taxon>Streptomycetaceae</taxon>
        <taxon>Streptomyces</taxon>
    </lineage>
</organism>
<dbReference type="Proteomes" id="UP001335325">
    <property type="component" value="Chromosome"/>
</dbReference>
<feature type="region of interest" description="Disordered" evidence="1">
    <location>
        <begin position="280"/>
        <end position="313"/>
    </location>
</feature>
<feature type="transmembrane region" description="Helical" evidence="2">
    <location>
        <begin position="204"/>
        <end position="224"/>
    </location>
</feature>
<dbReference type="Pfam" id="PF19948">
    <property type="entry name" value="DUF6410"/>
    <property type="match status" value="1"/>
</dbReference>
<keyword evidence="2" id="KW-1133">Transmembrane helix</keyword>
<evidence type="ECO:0008006" key="5">
    <source>
        <dbReference type="Google" id="ProtNLM"/>
    </source>
</evidence>
<protein>
    <recommendedName>
        <fullName evidence="5">Integral membrane protein</fullName>
    </recommendedName>
</protein>
<dbReference type="EMBL" id="CP109134">
    <property type="protein sequence ID" value="WSD06208.1"/>
    <property type="molecule type" value="Genomic_DNA"/>
</dbReference>
<dbReference type="RefSeq" id="WP_326752368.1">
    <property type="nucleotide sequence ID" value="NZ_CP109134.1"/>
</dbReference>
<name>A0ABZ1GJ80_9ACTN</name>
<proteinExistence type="predicted"/>
<sequence length="313" mass="31508">MSPARTPGARRAPVLGRDAGPVGRAVRVAAGAAALTHLLTTKAPDHGGGALLTAAATAVVLTAGYTGLLLLLRPLLTRGAGHGLAGWPGGALFLLPMLLYPIGVLPDAPALGVALYVEFSVLTAGITGYGGIELAALPALVLGRRPVLYGPFNAVDLAERGMRRPWHATPERTAGWLAAAGLAWFWVVPPLAAVRGAFGDSFDALGVLDPAACGALVIAGVLLAVPAPGPARPRRLRAGAFVLLGLGGAVGALPDVLWPVVILTGLVIGTLRLTSGGHRDARVPATGAPASGAAVPEPPVTSRPHVETSSTTR</sequence>
<evidence type="ECO:0000313" key="4">
    <source>
        <dbReference type="Proteomes" id="UP001335325"/>
    </source>
</evidence>